<feature type="transmembrane region" description="Helical" evidence="6">
    <location>
        <begin position="297"/>
        <end position="320"/>
    </location>
</feature>
<feature type="compositionally biased region" description="Acidic residues" evidence="5">
    <location>
        <begin position="488"/>
        <end position="506"/>
    </location>
</feature>
<feature type="transmembrane region" description="Helical" evidence="6">
    <location>
        <begin position="106"/>
        <end position="125"/>
    </location>
</feature>
<organism evidence="8 9">
    <name type="scientific">Streptomyces boluensis</name>
    <dbReference type="NCBI Taxonomy" id="1775135"/>
    <lineage>
        <taxon>Bacteria</taxon>
        <taxon>Bacillati</taxon>
        <taxon>Actinomycetota</taxon>
        <taxon>Actinomycetes</taxon>
        <taxon>Kitasatosporales</taxon>
        <taxon>Streptomycetaceae</taxon>
        <taxon>Streptomyces</taxon>
    </lineage>
</organism>
<feature type="region of interest" description="Disordered" evidence="5">
    <location>
        <begin position="482"/>
        <end position="520"/>
    </location>
</feature>
<evidence type="ECO:0000256" key="1">
    <source>
        <dbReference type="ARBA" id="ARBA00004141"/>
    </source>
</evidence>
<sequence length="520" mass="53936">MTAESAPRTGAPEGVVPSGGSPGLRRARLGVADIAFFVVSAAAPLTVMAGVAPLAIAIGGIGAPVGYLLAGATLALFAVGFTTMTRHVRNGGGFYAFITRGLGRPAGFGAATLALFAYNGMQIGVYGLLATGTQDALRALWGIDVPWPVIALAGVFVIWFLGYRSIEFGAKVLGVLLLAETGILALLAGGVLLDGGAEGLALDSFAPDNVLVPGTGAVLAFAFAAFTGFESTAIYRREARDPARTIPRATFIAVGFLGLFYAFSVWIVIQAFGSAHVMKAVADDPLGLFFTATTHYVGGWAAALMHIFIVTSIIASQLAFHNAINRYGLSLAQEGVLPAALGKVHPRHRSPYIAGLAQSVLALVVVTGFVLAGADPYQQLLIWMNTPGMIGLLALQAITAIAVFRFFRSFPHNEGRWRTAIVPLVATALMAGALWLVISKIDLMTAAPFATNAALVLTVPAAFAVGVVAALRIRRTRPAVYETFAAEPPEESDDDSPEGSRDDEPDASGGPRAAADAASA</sequence>
<feature type="transmembrane region" description="Helical" evidence="6">
    <location>
        <begin position="450"/>
        <end position="471"/>
    </location>
</feature>
<feature type="transmembrane region" description="Helical" evidence="6">
    <location>
        <begin position="210"/>
        <end position="229"/>
    </location>
</feature>
<proteinExistence type="predicted"/>
<reference evidence="8" key="1">
    <citation type="submission" date="2020-01" db="EMBL/GenBank/DDBJ databases">
        <title>Whole-genome analyses of novel actinobacteria.</title>
        <authorList>
            <person name="Sahin N."/>
        </authorList>
    </citation>
    <scope>NUCLEOTIDE SEQUENCE</scope>
    <source>
        <strain evidence="8">YC537</strain>
    </source>
</reference>
<dbReference type="PANTHER" id="PTHR42770">
    <property type="entry name" value="AMINO ACID TRANSPORTER-RELATED"/>
    <property type="match status" value="1"/>
</dbReference>
<feature type="transmembrane region" description="Helical" evidence="6">
    <location>
        <begin position="352"/>
        <end position="374"/>
    </location>
</feature>
<dbReference type="PIRSF" id="PIRSF006060">
    <property type="entry name" value="AA_transporter"/>
    <property type="match status" value="1"/>
</dbReference>
<dbReference type="Gene3D" id="1.20.1740.10">
    <property type="entry name" value="Amino acid/polyamine transporter I"/>
    <property type="match status" value="1"/>
</dbReference>
<keyword evidence="2 6" id="KW-0812">Transmembrane</keyword>
<evidence type="ECO:0000256" key="4">
    <source>
        <dbReference type="ARBA" id="ARBA00023136"/>
    </source>
</evidence>
<feature type="transmembrane region" description="Helical" evidence="6">
    <location>
        <begin position="170"/>
        <end position="190"/>
    </location>
</feature>
<dbReference type="OrthoDB" id="137613at2"/>
<dbReference type="PANTHER" id="PTHR42770:SF16">
    <property type="entry name" value="AMINO ACID PERMEASE"/>
    <property type="match status" value="1"/>
</dbReference>
<comment type="subcellular location">
    <subcellularLocation>
        <location evidence="1">Membrane</location>
        <topology evidence="1">Multi-pass membrane protein</topology>
    </subcellularLocation>
</comment>
<dbReference type="Proteomes" id="UP000598297">
    <property type="component" value="Unassembled WGS sequence"/>
</dbReference>
<feature type="transmembrane region" description="Helical" evidence="6">
    <location>
        <begin position="34"/>
        <end position="59"/>
    </location>
</feature>
<evidence type="ECO:0000313" key="8">
    <source>
        <dbReference type="EMBL" id="NBE56760.1"/>
    </source>
</evidence>
<feature type="transmembrane region" description="Helical" evidence="6">
    <location>
        <begin position="380"/>
        <end position="407"/>
    </location>
</feature>
<evidence type="ECO:0000256" key="3">
    <source>
        <dbReference type="ARBA" id="ARBA00022989"/>
    </source>
</evidence>
<evidence type="ECO:0000256" key="5">
    <source>
        <dbReference type="SAM" id="MobiDB-lite"/>
    </source>
</evidence>
<evidence type="ECO:0000259" key="7">
    <source>
        <dbReference type="Pfam" id="PF00324"/>
    </source>
</evidence>
<accession>A0A964V3Q3</accession>
<keyword evidence="4 6" id="KW-0472">Membrane</keyword>
<keyword evidence="3 6" id="KW-1133">Transmembrane helix</keyword>
<dbReference type="GO" id="GO:0055085">
    <property type="term" value="P:transmembrane transport"/>
    <property type="evidence" value="ECO:0007669"/>
    <property type="project" value="InterPro"/>
</dbReference>
<dbReference type="InterPro" id="IPR050367">
    <property type="entry name" value="APC_superfamily"/>
</dbReference>
<dbReference type="InterPro" id="IPR004841">
    <property type="entry name" value="AA-permease/SLC12A_dom"/>
</dbReference>
<comment type="caution">
    <text evidence="8">The sequence shown here is derived from an EMBL/GenBank/DDBJ whole genome shotgun (WGS) entry which is preliminary data.</text>
</comment>
<dbReference type="Pfam" id="PF00324">
    <property type="entry name" value="AA_permease"/>
    <property type="match status" value="1"/>
</dbReference>
<dbReference type="EMBL" id="JAAAHS010000579">
    <property type="protein sequence ID" value="NBE56760.1"/>
    <property type="molecule type" value="Genomic_DNA"/>
</dbReference>
<feature type="transmembrane region" description="Helical" evidence="6">
    <location>
        <begin position="145"/>
        <end position="163"/>
    </location>
</feature>
<feature type="transmembrane region" description="Helical" evidence="6">
    <location>
        <begin position="65"/>
        <end position="85"/>
    </location>
</feature>
<feature type="compositionally biased region" description="Low complexity" evidence="5">
    <location>
        <begin position="507"/>
        <end position="520"/>
    </location>
</feature>
<evidence type="ECO:0000313" key="9">
    <source>
        <dbReference type="Proteomes" id="UP000598297"/>
    </source>
</evidence>
<dbReference type="RefSeq" id="WP_161705696.1">
    <property type="nucleotide sequence ID" value="NZ_JAAAHS010000579.1"/>
</dbReference>
<protein>
    <submittedName>
        <fullName evidence="8">Amino acid permease</fullName>
    </submittedName>
</protein>
<gene>
    <name evidence="8" type="ORF">GUY60_36130</name>
</gene>
<dbReference type="AlphaFoldDB" id="A0A964V3Q3"/>
<feature type="domain" description="Amino acid permease/ SLC12A" evidence="7">
    <location>
        <begin position="37"/>
        <end position="478"/>
    </location>
</feature>
<name>A0A964V3Q3_9ACTN</name>
<dbReference type="GO" id="GO:0016020">
    <property type="term" value="C:membrane"/>
    <property type="evidence" value="ECO:0007669"/>
    <property type="project" value="UniProtKB-SubCell"/>
</dbReference>
<evidence type="ECO:0000256" key="6">
    <source>
        <dbReference type="SAM" id="Phobius"/>
    </source>
</evidence>
<evidence type="ECO:0000256" key="2">
    <source>
        <dbReference type="ARBA" id="ARBA00022692"/>
    </source>
</evidence>
<feature type="transmembrane region" description="Helical" evidence="6">
    <location>
        <begin position="419"/>
        <end position="438"/>
    </location>
</feature>
<keyword evidence="9" id="KW-1185">Reference proteome</keyword>
<feature type="transmembrane region" description="Helical" evidence="6">
    <location>
        <begin position="250"/>
        <end position="277"/>
    </location>
</feature>